<name>A0A832I270_UNCEI</name>
<dbReference type="InterPro" id="IPR013708">
    <property type="entry name" value="Shikimate_DH-bd_N"/>
</dbReference>
<comment type="pathway">
    <text evidence="1">Metabolic intermediate biosynthesis; chorismate biosynthesis; chorismate from D-erythrose 4-phosphate and phosphoenolpyruvate: step 4/7.</text>
</comment>
<dbReference type="SUPFAM" id="SSF51735">
    <property type="entry name" value="NAD(P)-binding Rossmann-fold domains"/>
    <property type="match status" value="1"/>
</dbReference>
<evidence type="ECO:0000313" key="5">
    <source>
        <dbReference type="EMBL" id="HGZ43108.1"/>
    </source>
</evidence>
<proteinExistence type="predicted"/>
<dbReference type="Pfam" id="PF18317">
    <property type="entry name" value="SDH_C"/>
    <property type="match status" value="1"/>
</dbReference>
<dbReference type="SUPFAM" id="SSF53223">
    <property type="entry name" value="Aminoacid dehydrogenase-like, N-terminal domain"/>
    <property type="match status" value="1"/>
</dbReference>
<dbReference type="GO" id="GO:0009073">
    <property type="term" value="P:aromatic amino acid family biosynthetic process"/>
    <property type="evidence" value="ECO:0007669"/>
    <property type="project" value="UniProtKB-KW"/>
</dbReference>
<dbReference type="GO" id="GO:0009423">
    <property type="term" value="P:chorismate biosynthetic process"/>
    <property type="evidence" value="ECO:0007669"/>
    <property type="project" value="TreeGrafter"/>
</dbReference>
<dbReference type="AlphaFoldDB" id="A0A832I270"/>
<dbReference type="Gene3D" id="3.40.50.10860">
    <property type="entry name" value="Leucine Dehydrogenase, chain A, domain 1"/>
    <property type="match status" value="1"/>
</dbReference>
<reference evidence="5" key="1">
    <citation type="journal article" date="2020" name="mSystems">
        <title>Genome- and Community-Level Interaction Insights into Carbon Utilization and Element Cycling Functions of Hydrothermarchaeota in Hydrothermal Sediment.</title>
        <authorList>
            <person name="Zhou Z."/>
            <person name="Liu Y."/>
            <person name="Xu W."/>
            <person name="Pan J."/>
            <person name="Luo Z.H."/>
            <person name="Li M."/>
        </authorList>
    </citation>
    <scope>NUCLEOTIDE SEQUENCE [LARGE SCALE GENOMIC DNA]</scope>
    <source>
        <strain evidence="5">SpSt-381</strain>
    </source>
</reference>
<dbReference type="GO" id="GO:0019632">
    <property type="term" value="P:shikimate metabolic process"/>
    <property type="evidence" value="ECO:0007669"/>
    <property type="project" value="TreeGrafter"/>
</dbReference>
<dbReference type="GO" id="GO:0004764">
    <property type="term" value="F:shikimate 3-dehydrogenase (NADP+) activity"/>
    <property type="evidence" value="ECO:0007669"/>
    <property type="project" value="InterPro"/>
</dbReference>
<comment type="caution">
    <text evidence="5">The sequence shown here is derived from an EMBL/GenBank/DDBJ whole genome shotgun (WGS) entry which is preliminary data.</text>
</comment>
<evidence type="ECO:0000256" key="1">
    <source>
        <dbReference type="ARBA" id="ARBA00004871"/>
    </source>
</evidence>
<dbReference type="GO" id="GO:0005829">
    <property type="term" value="C:cytosol"/>
    <property type="evidence" value="ECO:0007669"/>
    <property type="project" value="TreeGrafter"/>
</dbReference>
<dbReference type="InterPro" id="IPR046346">
    <property type="entry name" value="Aminoacid_DH-like_N_sf"/>
</dbReference>
<gene>
    <name evidence="5" type="ORF">ENR23_06735</name>
</gene>
<keyword evidence="2" id="KW-0028">Amino-acid biosynthesis</keyword>
<feature type="domain" description="SDH C-terminal" evidence="4">
    <location>
        <begin position="238"/>
        <end position="267"/>
    </location>
</feature>
<dbReference type="Gene3D" id="3.40.50.720">
    <property type="entry name" value="NAD(P)-binding Rossmann-like Domain"/>
    <property type="match status" value="1"/>
</dbReference>
<dbReference type="InterPro" id="IPR041121">
    <property type="entry name" value="SDH_C"/>
</dbReference>
<dbReference type="PANTHER" id="PTHR21089:SF1">
    <property type="entry name" value="BIFUNCTIONAL 3-DEHYDROQUINATE DEHYDRATASE_SHIKIMATE DEHYDROGENASE, CHLOROPLASTIC"/>
    <property type="match status" value="1"/>
</dbReference>
<dbReference type="InterPro" id="IPR036291">
    <property type="entry name" value="NAD(P)-bd_dom_sf"/>
</dbReference>
<dbReference type="PANTHER" id="PTHR21089">
    <property type="entry name" value="SHIKIMATE DEHYDROGENASE"/>
    <property type="match status" value="1"/>
</dbReference>
<accession>A0A832I270</accession>
<sequence length="271" mass="27879">MSGAPVRLAVLGDPLRLTRSPELHRAGCAHLGLACESAALRTPPGALEARLAELAAGGWTGVNVTHPLKADVLRFVERASDAARRARSANTVGFGPDGAWADTTDGDGFLDLLRELGREPATERAVLLGAGGSARSLALALAAAGAAPPAVAVRDPAKRAGAWADVPCRLVGWRSAEEAAALAGATLVVNATPLTAPDSVVPISAVPPPALLVDLVYDEGPTALVRHARARGRHAIDGLGLLVHQARRSLALWFGRDVPVAVLAQAVGWPR</sequence>
<evidence type="ECO:0000259" key="4">
    <source>
        <dbReference type="Pfam" id="PF18317"/>
    </source>
</evidence>
<feature type="domain" description="Shikimate dehydrogenase substrate binding N-terminal" evidence="3">
    <location>
        <begin position="10"/>
        <end position="92"/>
    </location>
</feature>
<keyword evidence="2" id="KW-0057">Aromatic amino acid biosynthesis</keyword>
<dbReference type="GO" id="GO:0050661">
    <property type="term" value="F:NADP binding"/>
    <property type="evidence" value="ECO:0007669"/>
    <property type="project" value="TreeGrafter"/>
</dbReference>
<protein>
    <submittedName>
        <fullName evidence="5">Shikimate dehydrogenase</fullName>
    </submittedName>
</protein>
<evidence type="ECO:0000259" key="3">
    <source>
        <dbReference type="Pfam" id="PF08501"/>
    </source>
</evidence>
<dbReference type="EMBL" id="DSQF01000012">
    <property type="protein sequence ID" value="HGZ43108.1"/>
    <property type="molecule type" value="Genomic_DNA"/>
</dbReference>
<organism evidence="5">
    <name type="scientific">Eiseniibacteriota bacterium</name>
    <dbReference type="NCBI Taxonomy" id="2212470"/>
    <lineage>
        <taxon>Bacteria</taxon>
        <taxon>Candidatus Eiseniibacteriota</taxon>
    </lineage>
</organism>
<dbReference type="CDD" id="cd01065">
    <property type="entry name" value="NAD_bind_Shikimate_DH"/>
    <property type="match status" value="1"/>
</dbReference>
<dbReference type="Pfam" id="PF08501">
    <property type="entry name" value="Shikimate_dh_N"/>
    <property type="match status" value="1"/>
</dbReference>
<dbReference type="InterPro" id="IPR022893">
    <property type="entry name" value="Shikimate_DH_fam"/>
</dbReference>
<evidence type="ECO:0000256" key="2">
    <source>
        <dbReference type="ARBA" id="ARBA00023141"/>
    </source>
</evidence>